<dbReference type="Proteomes" id="UP001302602">
    <property type="component" value="Unassembled WGS sequence"/>
</dbReference>
<keyword evidence="3" id="KW-1185">Reference proteome</keyword>
<feature type="region of interest" description="Disordered" evidence="1">
    <location>
        <begin position="80"/>
        <end position="99"/>
    </location>
</feature>
<dbReference type="GeneID" id="87822955"/>
<sequence length="99" mass="10699">MYCASSSRCGWLPVAMNERSGKRPEAARPRGPSSGFDIGQMPDSRFRLLLLIRMSDLLGHLTGVLVSCQCVRGGCRLLLPTAQGDQSSDPCTTSGRFLP</sequence>
<dbReference type="EMBL" id="MU853224">
    <property type="protein sequence ID" value="KAK4127235.1"/>
    <property type="molecule type" value="Genomic_DNA"/>
</dbReference>
<evidence type="ECO:0000256" key="1">
    <source>
        <dbReference type="SAM" id="MobiDB-lite"/>
    </source>
</evidence>
<reference evidence="2" key="1">
    <citation type="journal article" date="2023" name="Mol. Phylogenet. Evol.">
        <title>Genome-scale phylogeny and comparative genomics of the fungal order Sordariales.</title>
        <authorList>
            <person name="Hensen N."/>
            <person name="Bonometti L."/>
            <person name="Westerberg I."/>
            <person name="Brannstrom I.O."/>
            <person name="Guillou S."/>
            <person name="Cros-Aarteil S."/>
            <person name="Calhoun S."/>
            <person name="Haridas S."/>
            <person name="Kuo A."/>
            <person name="Mondo S."/>
            <person name="Pangilinan J."/>
            <person name="Riley R."/>
            <person name="LaButti K."/>
            <person name="Andreopoulos B."/>
            <person name="Lipzen A."/>
            <person name="Chen C."/>
            <person name="Yan M."/>
            <person name="Daum C."/>
            <person name="Ng V."/>
            <person name="Clum A."/>
            <person name="Steindorff A."/>
            <person name="Ohm R.A."/>
            <person name="Martin F."/>
            <person name="Silar P."/>
            <person name="Natvig D.O."/>
            <person name="Lalanne C."/>
            <person name="Gautier V."/>
            <person name="Ament-Velasquez S.L."/>
            <person name="Kruys A."/>
            <person name="Hutchinson M.I."/>
            <person name="Powell A.J."/>
            <person name="Barry K."/>
            <person name="Miller A.N."/>
            <person name="Grigoriev I.V."/>
            <person name="Debuchy R."/>
            <person name="Gladieux P."/>
            <person name="Hiltunen Thoren M."/>
            <person name="Johannesson H."/>
        </authorList>
    </citation>
    <scope>NUCLEOTIDE SEQUENCE</scope>
    <source>
        <strain evidence="2">CBS 731.68</strain>
    </source>
</reference>
<evidence type="ECO:0000313" key="2">
    <source>
        <dbReference type="EMBL" id="KAK4127235.1"/>
    </source>
</evidence>
<accession>A0AAN6Z680</accession>
<reference evidence="2" key="2">
    <citation type="submission" date="2023-05" db="EMBL/GenBank/DDBJ databases">
        <authorList>
            <consortium name="Lawrence Berkeley National Laboratory"/>
            <person name="Steindorff A."/>
            <person name="Hensen N."/>
            <person name="Bonometti L."/>
            <person name="Westerberg I."/>
            <person name="Brannstrom I.O."/>
            <person name="Guillou S."/>
            <person name="Cros-Aarteil S."/>
            <person name="Calhoun S."/>
            <person name="Haridas S."/>
            <person name="Kuo A."/>
            <person name="Mondo S."/>
            <person name="Pangilinan J."/>
            <person name="Riley R."/>
            <person name="Labutti K."/>
            <person name="Andreopoulos B."/>
            <person name="Lipzen A."/>
            <person name="Chen C."/>
            <person name="Yanf M."/>
            <person name="Daum C."/>
            <person name="Ng V."/>
            <person name="Clum A."/>
            <person name="Ohm R."/>
            <person name="Martin F."/>
            <person name="Silar P."/>
            <person name="Natvig D."/>
            <person name="Lalanne C."/>
            <person name="Gautier V."/>
            <person name="Ament-Velasquez S.L."/>
            <person name="Kruys A."/>
            <person name="Hutchinson M.I."/>
            <person name="Powell A.J."/>
            <person name="Barry K."/>
            <person name="Miller A.N."/>
            <person name="Grigoriev I.V."/>
            <person name="Debuchy R."/>
            <person name="Gladieux P."/>
            <person name="Thoren M.H."/>
            <person name="Johannesson H."/>
        </authorList>
    </citation>
    <scope>NUCLEOTIDE SEQUENCE</scope>
    <source>
        <strain evidence="2">CBS 731.68</strain>
    </source>
</reference>
<name>A0AAN6Z680_9PEZI</name>
<organism evidence="2 3">
    <name type="scientific">Parathielavia appendiculata</name>
    <dbReference type="NCBI Taxonomy" id="2587402"/>
    <lineage>
        <taxon>Eukaryota</taxon>
        <taxon>Fungi</taxon>
        <taxon>Dikarya</taxon>
        <taxon>Ascomycota</taxon>
        <taxon>Pezizomycotina</taxon>
        <taxon>Sordariomycetes</taxon>
        <taxon>Sordariomycetidae</taxon>
        <taxon>Sordariales</taxon>
        <taxon>Chaetomiaceae</taxon>
        <taxon>Parathielavia</taxon>
    </lineage>
</organism>
<protein>
    <submittedName>
        <fullName evidence="2">Uncharacterized protein</fullName>
    </submittedName>
</protein>
<feature type="compositionally biased region" description="Basic and acidic residues" evidence="1">
    <location>
        <begin position="19"/>
        <end position="28"/>
    </location>
</feature>
<comment type="caution">
    <text evidence="2">The sequence shown here is derived from an EMBL/GenBank/DDBJ whole genome shotgun (WGS) entry which is preliminary data.</text>
</comment>
<feature type="region of interest" description="Disordered" evidence="1">
    <location>
        <begin position="18"/>
        <end position="38"/>
    </location>
</feature>
<proteinExistence type="predicted"/>
<evidence type="ECO:0000313" key="3">
    <source>
        <dbReference type="Proteomes" id="UP001302602"/>
    </source>
</evidence>
<dbReference type="RefSeq" id="XP_062651006.1">
    <property type="nucleotide sequence ID" value="XM_062786189.1"/>
</dbReference>
<feature type="compositionally biased region" description="Polar residues" evidence="1">
    <location>
        <begin position="83"/>
        <end position="99"/>
    </location>
</feature>
<dbReference type="AlphaFoldDB" id="A0AAN6Z680"/>
<gene>
    <name evidence="2" type="ORF">N657DRAFT_200226</name>
</gene>